<accession>A0A5C3P0Z7</accession>
<dbReference type="Proteomes" id="UP000308197">
    <property type="component" value="Unassembled WGS sequence"/>
</dbReference>
<gene>
    <name evidence="1" type="ORF">K466DRAFT_505584</name>
</gene>
<feature type="non-terminal residue" evidence="1">
    <location>
        <position position="1"/>
    </location>
</feature>
<evidence type="ECO:0000313" key="2">
    <source>
        <dbReference type="Proteomes" id="UP000308197"/>
    </source>
</evidence>
<sequence length="177" mass="20106">RRINRLLVNAELSPPAFLISNIPLDTQWESFPAGTLLSVKHTHIRVRVIGQLRDINVLHEADMVPRAEVELTPLRETDREAMHDLLRLAVSPPSTLRLPQTLTAAKHMTAMRSRVPLIFNTTDDLRLPSVMEHLDFDKINDGDIVLVEVVLTREFLMTGWTTSFWQDGVALLLRCPS</sequence>
<dbReference type="InParanoid" id="A0A5C3P0Z7"/>
<protein>
    <submittedName>
        <fullName evidence="1">Uncharacterized protein</fullName>
    </submittedName>
</protein>
<evidence type="ECO:0000313" key="1">
    <source>
        <dbReference type="EMBL" id="TFK79423.1"/>
    </source>
</evidence>
<dbReference type="EMBL" id="ML212041">
    <property type="protein sequence ID" value="TFK79423.1"/>
    <property type="molecule type" value="Genomic_DNA"/>
</dbReference>
<reference evidence="1 2" key="1">
    <citation type="journal article" date="2019" name="Nat. Ecol. Evol.">
        <title>Megaphylogeny resolves global patterns of mushroom evolution.</title>
        <authorList>
            <person name="Varga T."/>
            <person name="Krizsan K."/>
            <person name="Foldi C."/>
            <person name="Dima B."/>
            <person name="Sanchez-Garcia M."/>
            <person name="Sanchez-Ramirez S."/>
            <person name="Szollosi G.J."/>
            <person name="Szarkandi J.G."/>
            <person name="Papp V."/>
            <person name="Albert L."/>
            <person name="Andreopoulos W."/>
            <person name="Angelini C."/>
            <person name="Antonin V."/>
            <person name="Barry K.W."/>
            <person name="Bougher N.L."/>
            <person name="Buchanan P."/>
            <person name="Buyck B."/>
            <person name="Bense V."/>
            <person name="Catcheside P."/>
            <person name="Chovatia M."/>
            <person name="Cooper J."/>
            <person name="Damon W."/>
            <person name="Desjardin D."/>
            <person name="Finy P."/>
            <person name="Geml J."/>
            <person name="Haridas S."/>
            <person name="Hughes K."/>
            <person name="Justo A."/>
            <person name="Karasinski D."/>
            <person name="Kautmanova I."/>
            <person name="Kiss B."/>
            <person name="Kocsube S."/>
            <person name="Kotiranta H."/>
            <person name="LaButti K.M."/>
            <person name="Lechner B.E."/>
            <person name="Liimatainen K."/>
            <person name="Lipzen A."/>
            <person name="Lukacs Z."/>
            <person name="Mihaltcheva S."/>
            <person name="Morgado L.N."/>
            <person name="Niskanen T."/>
            <person name="Noordeloos M.E."/>
            <person name="Ohm R.A."/>
            <person name="Ortiz-Santana B."/>
            <person name="Ovrebo C."/>
            <person name="Racz N."/>
            <person name="Riley R."/>
            <person name="Savchenko A."/>
            <person name="Shiryaev A."/>
            <person name="Soop K."/>
            <person name="Spirin V."/>
            <person name="Szebenyi C."/>
            <person name="Tomsovsky M."/>
            <person name="Tulloss R.E."/>
            <person name="Uehling J."/>
            <person name="Grigoriev I.V."/>
            <person name="Vagvolgyi C."/>
            <person name="Papp T."/>
            <person name="Martin F.M."/>
            <person name="Miettinen O."/>
            <person name="Hibbett D.S."/>
            <person name="Nagy L.G."/>
        </authorList>
    </citation>
    <scope>NUCLEOTIDE SEQUENCE [LARGE SCALE GENOMIC DNA]</scope>
    <source>
        <strain evidence="1 2">HHB13444</strain>
    </source>
</reference>
<proteinExistence type="predicted"/>
<organism evidence="1 2">
    <name type="scientific">Polyporus arcularius HHB13444</name>
    <dbReference type="NCBI Taxonomy" id="1314778"/>
    <lineage>
        <taxon>Eukaryota</taxon>
        <taxon>Fungi</taxon>
        <taxon>Dikarya</taxon>
        <taxon>Basidiomycota</taxon>
        <taxon>Agaricomycotina</taxon>
        <taxon>Agaricomycetes</taxon>
        <taxon>Polyporales</taxon>
        <taxon>Polyporaceae</taxon>
        <taxon>Polyporus</taxon>
    </lineage>
</organism>
<keyword evidence="2" id="KW-1185">Reference proteome</keyword>
<dbReference type="AlphaFoldDB" id="A0A5C3P0Z7"/>
<name>A0A5C3P0Z7_9APHY</name>